<evidence type="ECO:0000259" key="5">
    <source>
        <dbReference type="Pfam" id="PF00149"/>
    </source>
</evidence>
<evidence type="ECO:0000313" key="7">
    <source>
        <dbReference type="Proteomes" id="UP000013526"/>
    </source>
</evidence>
<keyword evidence="4" id="KW-0732">Signal</keyword>
<comment type="caution">
    <text evidence="6">The sequence shown here is derived from an EMBL/GenBank/DDBJ whole genome shotgun (WGS) entry which is preliminary data.</text>
</comment>
<dbReference type="GO" id="GO:0000166">
    <property type="term" value="F:nucleotide binding"/>
    <property type="evidence" value="ECO:0007669"/>
    <property type="project" value="UniProtKB-KW"/>
</dbReference>
<dbReference type="GO" id="GO:0008253">
    <property type="term" value="F:5'-nucleotidase activity"/>
    <property type="evidence" value="ECO:0007669"/>
    <property type="project" value="TreeGrafter"/>
</dbReference>
<gene>
    <name evidence="6" type="primary">ushA</name>
    <name evidence="6" type="ORF">G113_06459</name>
</gene>
<dbReference type="EMBL" id="AQGQ01000027">
    <property type="protein sequence ID" value="EOD55874.1"/>
    <property type="molecule type" value="Genomic_DNA"/>
</dbReference>
<evidence type="ECO:0000256" key="2">
    <source>
        <dbReference type="ARBA" id="ARBA00022723"/>
    </source>
</evidence>
<keyword evidence="2" id="KW-0479">Metal-binding</keyword>
<dbReference type="OrthoDB" id="9803927at2"/>
<dbReference type="InterPro" id="IPR029052">
    <property type="entry name" value="Metallo-depent_PP-like"/>
</dbReference>
<dbReference type="InterPro" id="IPR006179">
    <property type="entry name" value="5_nucleotidase/apyrase"/>
</dbReference>
<dbReference type="PROSITE" id="PS51257">
    <property type="entry name" value="PROKAR_LIPOPROTEIN"/>
    <property type="match status" value="1"/>
</dbReference>
<dbReference type="PANTHER" id="PTHR11575">
    <property type="entry name" value="5'-NUCLEOTIDASE-RELATED"/>
    <property type="match status" value="1"/>
</dbReference>
<comment type="similarity">
    <text evidence="1 4">Belongs to the 5'-nucleotidase family.</text>
</comment>
<dbReference type="PANTHER" id="PTHR11575:SF46">
    <property type="entry name" value="PROTEIN USHA"/>
    <property type="match status" value="1"/>
</dbReference>
<dbReference type="PROSITE" id="PS00786">
    <property type="entry name" value="5_NUCLEOTIDASE_2"/>
    <property type="match status" value="1"/>
</dbReference>
<evidence type="ECO:0000256" key="4">
    <source>
        <dbReference type="RuleBase" id="RU362119"/>
    </source>
</evidence>
<dbReference type="InterPro" id="IPR004843">
    <property type="entry name" value="Calcineurin-like_PHP"/>
</dbReference>
<feature type="signal peptide" evidence="4">
    <location>
        <begin position="1"/>
        <end position="19"/>
    </location>
</feature>
<feature type="domain" description="Calcineurin-like phosphoesterase" evidence="5">
    <location>
        <begin position="39"/>
        <end position="258"/>
    </location>
</feature>
<dbReference type="GO" id="GO:0046872">
    <property type="term" value="F:metal ion binding"/>
    <property type="evidence" value="ECO:0007669"/>
    <property type="project" value="UniProtKB-KW"/>
</dbReference>
<reference evidence="6 7" key="1">
    <citation type="journal article" date="2013" name="Genome Announc.">
        <title>Draft Genome Sequence of Aeromonas molluscorum Strain 848TT, Isolated from Bivalve Molluscs.</title>
        <authorList>
            <person name="Spataro N."/>
            <person name="Farfan M."/>
            <person name="Albarral V."/>
            <person name="Sanglas A."/>
            <person name="Loren J.G."/>
            <person name="Fuste M.C."/>
            <person name="Bosch E."/>
        </authorList>
    </citation>
    <scope>NUCLEOTIDE SEQUENCE [LARGE SCALE GENOMIC DNA]</scope>
    <source>
        <strain evidence="6 7">848</strain>
    </source>
</reference>
<sequence>MKHNLIKGTLALAVLAALAGCNSSKNESKPCVEDVCKLTVLHTNDTHGRFWHNEDGEYGMAAQKTLVDRLRAEAKAANSEVLVLSGGDVNTGVPESDLQNAEPDFIAMNHIGYDAMAVGNHEFDNPLDILELQRQWAKFPMVSANIYDKNTGKRYFDPYKIFKLKNGLRIAVIGLTTEDTAQLVDPNHVLNLEFRDPKVEVEQVIDGIKKANSADVIFAITHMGHYADGVHGSNAPGDVEMARQLPVGKLDAIIGGHSQNPVCMEPGVANQYADFKPGDDCQPDQQNGTWIMQAHEWGKYVGRAQFDYQDGKFTLTSYELIPVNLKDEDGAFIQER</sequence>
<keyword evidence="3 4" id="KW-0547">Nucleotide-binding</keyword>
<feature type="chain" id="PRO_5004351553" evidence="4">
    <location>
        <begin position="20"/>
        <end position="336"/>
    </location>
</feature>
<keyword evidence="7" id="KW-1185">Reference proteome</keyword>
<dbReference type="EC" id="3.6.1.45" evidence="6"/>
<dbReference type="GO" id="GO:0009166">
    <property type="term" value="P:nucleotide catabolic process"/>
    <property type="evidence" value="ECO:0007669"/>
    <property type="project" value="InterPro"/>
</dbReference>
<proteinExistence type="inferred from homology"/>
<evidence type="ECO:0000256" key="1">
    <source>
        <dbReference type="ARBA" id="ARBA00006654"/>
    </source>
</evidence>
<dbReference type="PROSITE" id="PS00785">
    <property type="entry name" value="5_NUCLEOTIDASE_1"/>
    <property type="match status" value="1"/>
</dbReference>
<dbReference type="PATRIC" id="fig|1268236.3.peg.1283"/>
<accession>R1HBR9</accession>
<evidence type="ECO:0000256" key="3">
    <source>
        <dbReference type="ARBA" id="ARBA00022741"/>
    </source>
</evidence>
<evidence type="ECO:0000313" key="6">
    <source>
        <dbReference type="EMBL" id="EOD55874.1"/>
    </source>
</evidence>
<organism evidence="6 7">
    <name type="scientific">Aeromonas molluscorum 848</name>
    <dbReference type="NCBI Taxonomy" id="1268236"/>
    <lineage>
        <taxon>Bacteria</taxon>
        <taxon>Pseudomonadati</taxon>
        <taxon>Pseudomonadota</taxon>
        <taxon>Gammaproteobacteria</taxon>
        <taxon>Aeromonadales</taxon>
        <taxon>Aeromonadaceae</taxon>
        <taxon>Aeromonas</taxon>
    </lineage>
</organism>
<name>R1HBR9_9GAMM</name>
<dbReference type="Gene3D" id="3.60.21.10">
    <property type="match status" value="1"/>
</dbReference>
<dbReference type="GO" id="GO:0030288">
    <property type="term" value="C:outer membrane-bounded periplasmic space"/>
    <property type="evidence" value="ECO:0007669"/>
    <property type="project" value="TreeGrafter"/>
</dbReference>
<dbReference type="Proteomes" id="UP000013526">
    <property type="component" value="Unassembled WGS sequence"/>
</dbReference>
<dbReference type="GO" id="GO:0008768">
    <property type="term" value="F:UDP-sugar diphosphatase activity"/>
    <property type="evidence" value="ECO:0007669"/>
    <property type="project" value="UniProtKB-EC"/>
</dbReference>
<dbReference type="Pfam" id="PF00149">
    <property type="entry name" value="Metallophos"/>
    <property type="match status" value="1"/>
</dbReference>
<dbReference type="AlphaFoldDB" id="R1HBR9"/>
<keyword evidence="4 6" id="KW-0378">Hydrolase</keyword>
<dbReference type="InterPro" id="IPR006146">
    <property type="entry name" value="5'-Nucleotdase_CS"/>
</dbReference>
<dbReference type="RefSeq" id="WP_005896679.1">
    <property type="nucleotide sequence ID" value="NZ_AQGQ01000027.1"/>
</dbReference>
<dbReference type="SUPFAM" id="SSF56300">
    <property type="entry name" value="Metallo-dependent phosphatases"/>
    <property type="match status" value="1"/>
</dbReference>
<protein>
    <submittedName>
        <fullName evidence="6">Bifunctional UDP-sugar hydrolase/5'-nucleotidase periplasmic</fullName>
        <ecNumber evidence="6">3.6.1.45</ecNumber>
    </submittedName>
</protein>
<dbReference type="PRINTS" id="PR01607">
    <property type="entry name" value="APYRASEFAMLY"/>
</dbReference>